<dbReference type="AlphaFoldDB" id="A0AAD9T1Z8"/>
<accession>A0AAD9T1Z8</accession>
<dbReference type="CDD" id="cd00167">
    <property type="entry name" value="SANT"/>
    <property type="match status" value="1"/>
</dbReference>
<reference evidence="2" key="1">
    <citation type="submission" date="2023-06" db="EMBL/GenBank/DDBJ databases">
        <title>Draft genome of Marssonina rosae.</title>
        <authorList>
            <person name="Cheng Q."/>
        </authorList>
    </citation>
    <scope>NUCLEOTIDE SEQUENCE</scope>
    <source>
        <strain evidence="2">R4</strain>
    </source>
</reference>
<evidence type="ECO:0008006" key="4">
    <source>
        <dbReference type="Google" id="ProtNLM"/>
    </source>
</evidence>
<dbReference type="Proteomes" id="UP001285354">
    <property type="component" value="Unassembled WGS sequence"/>
</dbReference>
<dbReference type="EMBL" id="JAUBYV010000003">
    <property type="protein sequence ID" value="KAK2627921.1"/>
    <property type="molecule type" value="Genomic_DNA"/>
</dbReference>
<evidence type="ECO:0000313" key="2">
    <source>
        <dbReference type="EMBL" id="KAK2627921.1"/>
    </source>
</evidence>
<gene>
    <name evidence="2" type="ORF">QTJ16_002567</name>
</gene>
<keyword evidence="3" id="KW-1185">Reference proteome</keyword>
<dbReference type="InterPro" id="IPR001005">
    <property type="entry name" value="SANT/Myb"/>
</dbReference>
<protein>
    <recommendedName>
        <fullName evidence="4">Myb-like domain-containing protein</fullName>
    </recommendedName>
</protein>
<evidence type="ECO:0000313" key="3">
    <source>
        <dbReference type="Proteomes" id="UP001285354"/>
    </source>
</evidence>
<feature type="region of interest" description="Disordered" evidence="1">
    <location>
        <begin position="1"/>
        <end position="96"/>
    </location>
</feature>
<feature type="compositionally biased region" description="Polar residues" evidence="1">
    <location>
        <begin position="47"/>
        <end position="59"/>
    </location>
</feature>
<organism evidence="2 3">
    <name type="scientific">Diplocarpon rosae</name>
    <dbReference type="NCBI Taxonomy" id="946125"/>
    <lineage>
        <taxon>Eukaryota</taxon>
        <taxon>Fungi</taxon>
        <taxon>Dikarya</taxon>
        <taxon>Ascomycota</taxon>
        <taxon>Pezizomycotina</taxon>
        <taxon>Leotiomycetes</taxon>
        <taxon>Helotiales</taxon>
        <taxon>Drepanopezizaceae</taxon>
        <taxon>Diplocarpon</taxon>
    </lineage>
</organism>
<feature type="compositionally biased region" description="Low complexity" evidence="1">
    <location>
        <begin position="14"/>
        <end position="28"/>
    </location>
</feature>
<comment type="caution">
    <text evidence="2">The sequence shown here is derived from an EMBL/GenBank/DDBJ whole genome shotgun (WGS) entry which is preliminary data.</text>
</comment>
<proteinExistence type="predicted"/>
<name>A0AAD9T1Z8_9HELO</name>
<sequence length="155" mass="16638">MSERAAWSEHDSASRTSSSQARATTTDSPGKPAASSSTRKRRAPGTGQASMSQQMSVPLSSAASAADEEPSMTGSFMALPPAKKSRTNTPWTPADEQKLKTMRDAGNSWAAIAKDMHYAEFAEDESQALLNAIKEYEMNKWKEIGKKVGKPAKVG</sequence>
<evidence type="ECO:0000256" key="1">
    <source>
        <dbReference type="SAM" id="MobiDB-lite"/>
    </source>
</evidence>
<feature type="compositionally biased region" description="Basic and acidic residues" evidence="1">
    <location>
        <begin position="1"/>
        <end position="13"/>
    </location>
</feature>